<feature type="transmembrane region" description="Helical" evidence="2">
    <location>
        <begin position="12"/>
        <end position="33"/>
    </location>
</feature>
<feature type="non-terminal residue" evidence="3">
    <location>
        <position position="1"/>
    </location>
</feature>
<sequence>GLDDASNAVVNIAAVVQVVLVVAVMCDAVVFRLQQRNEILDVMQPSSLRSSAAKQRPMLVPQRLGDKKQSDQTFADLLSMSAPTSVSDQQKQLQRIVGLLCEKQRKRRRKEATL</sequence>
<organism evidence="3 4">
    <name type="scientific">Bodo saltans</name>
    <name type="common">Flagellated protozoan</name>
    <dbReference type="NCBI Taxonomy" id="75058"/>
    <lineage>
        <taxon>Eukaryota</taxon>
        <taxon>Discoba</taxon>
        <taxon>Euglenozoa</taxon>
        <taxon>Kinetoplastea</taxon>
        <taxon>Metakinetoplastina</taxon>
        <taxon>Eubodonida</taxon>
        <taxon>Bodonidae</taxon>
        <taxon>Bodo</taxon>
    </lineage>
</organism>
<dbReference type="EMBL" id="CYKH01000121">
    <property type="protein sequence ID" value="CUE72253.1"/>
    <property type="molecule type" value="Genomic_DNA"/>
</dbReference>
<protein>
    <submittedName>
        <fullName evidence="3">Transmembrane protein, putative</fullName>
    </submittedName>
</protein>
<feature type="region of interest" description="Disordered" evidence="1">
    <location>
        <begin position="49"/>
        <end position="68"/>
    </location>
</feature>
<name>A0A0S4IM70_BODSA</name>
<keyword evidence="2" id="KW-0472">Membrane</keyword>
<evidence type="ECO:0000256" key="2">
    <source>
        <dbReference type="SAM" id="Phobius"/>
    </source>
</evidence>
<dbReference type="Proteomes" id="UP000051952">
    <property type="component" value="Unassembled WGS sequence"/>
</dbReference>
<evidence type="ECO:0000313" key="4">
    <source>
        <dbReference type="Proteomes" id="UP000051952"/>
    </source>
</evidence>
<dbReference type="AlphaFoldDB" id="A0A0S4IM70"/>
<keyword evidence="4" id="KW-1185">Reference proteome</keyword>
<evidence type="ECO:0000313" key="3">
    <source>
        <dbReference type="EMBL" id="CUE72253.1"/>
    </source>
</evidence>
<evidence type="ECO:0000256" key="1">
    <source>
        <dbReference type="SAM" id="MobiDB-lite"/>
    </source>
</evidence>
<reference evidence="4" key="1">
    <citation type="submission" date="2015-09" db="EMBL/GenBank/DDBJ databases">
        <authorList>
            <consortium name="Pathogen Informatics"/>
        </authorList>
    </citation>
    <scope>NUCLEOTIDE SEQUENCE [LARGE SCALE GENOMIC DNA]</scope>
    <source>
        <strain evidence="4">Lake Konstanz</strain>
    </source>
</reference>
<accession>A0A0S4IM70</accession>
<keyword evidence="2 3" id="KW-0812">Transmembrane</keyword>
<keyword evidence="2" id="KW-1133">Transmembrane helix</keyword>
<gene>
    <name evidence="3" type="ORF">BSAL_54045</name>
</gene>
<dbReference type="VEuPathDB" id="TriTrypDB:BSAL_54045"/>
<proteinExistence type="predicted"/>